<organism evidence="5 6">
    <name type="scientific">Sinorhizobium garamanticum</name>
    <dbReference type="NCBI Taxonomy" id="680247"/>
    <lineage>
        <taxon>Bacteria</taxon>
        <taxon>Pseudomonadati</taxon>
        <taxon>Pseudomonadota</taxon>
        <taxon>Alphaproteobacteria</taxon>
        <taxon>Hyphomicrobiales</taxon>
        <taxon>Rhizobiaceae</taxon>
        <taxon>Sinorhizobium/Ensifer group</taxon>
        <taxon>Sinorhizobium</taxon>
    </lineage>
</organism>
<dbReference type="RefSeq" id="WP_280662558.1">
    <property type="nucleotide sequence ID" value="NZ_CP120374.1"/>
</dbReference>
<gene>
    <name evidence="5" type="ORF">PZN02_004146</name>
</gene>
<dbReference type="NCBIfam" id="TIGR00254">
    <property type="entry name" value="GGDEF"/>
    <property type="match status" value="1"/>
</dbReference>
<dbReference type="SUPFAM" id="SSF55073">
    <property type="entry name" value="Nucleotide cyclase"/>
    <property type="match status" value="1"/>
</dbReference>
<reference evidence="5 6" key="1">
    <citation type="submission" date="2023-03" db="EMBL/GenBank/DDBJ databases">
        <authorList>
            <person name="Kaur S."/>
            <person name="Espinosa-Saiz D."/>
            <person name="Velazquez E."/>
            <person name="Menendez E."/>
            <person name="diCenzo G.C."/>
        </authorList>
    </citation>
    <scope>NUCLEOTIDE SEQUENCE [LARGE SCALE GENOMIC DNA]</scope>
    <source>
        <strain evidence="5 6">LMG 24692</strain>
    </source>
</reference>
<feature type="transmembrane region" description="Helical" evidence="3">
    <location>
        <begin position="187"/>
        <end position="210"/>
    </location>
</feature>
<dbReference type="SMART" id="SM00267">
    <property type="entry name" value="GGDEF"/>
    <property type="match status" value="1"/>
</dbReference>
<keyword evidence="6" id="KW-1185">Reference proteome</keyword>
<dbReference type="Gene3D" id="3.30.70.270">
    <property type="match status" value="1"/>
</dbReference>
<feature type="transmembrane region" description="Helical" evidence="3">
    <location>
        <begin position="146"/>
        <end position="167"/>
    </location>
</feature>
<feature type="transmembrane region" description="Helical" evidence="3">
    <location>
        <begin position="92"/>
        <end position="108"/>
    </location>
</feature>
<dbReference type="PANTHER" id="PTHR45138">
    <property type="entry name" value="REGULATORY COMPONENTS OF SENSORY TRANSDUCTION SYSTEM"/>
    <property type="match status" value="1"/>
</dbReference>
<dbReference type="InterPro" id="IPR043128">
    <property type="entry name" value="Rev_trsase/Diguanyl_cyclase"/>
</dbReference>
<protein>
    <recommendedName>
        <fullName evidence="1">diguanylate cyclase</fullName>
        <ecNumber evidence="1">2.7.7.65</ecNumber>
    </recommendedName>
</protein>
<dbReference type="EC" id="2.7.7.65" evidence="1"/>
<feature type="transmembrane region" description="Helical" evidence="3">
    <location>
        <begin position="114"/>
        <end position="134"/>
    </location>
</feature>
<evidence type="ECO:0000256" key="2">
    <source>
        <dbReference type="ARBA" id="ARBA00034247"/>
    </source>
</evidence>
<evidence type="ECO:0000313" key="6">
    <source>
        <dbReference type="Proteomes" id="UP001229355"/>
    </source>
</evidence>
<dbReference type="Proteomes" id="UP001229355">
    <property type="component" value="Chromosome 2"/>
</dbReference>
<dbReference type="PANTHER" id="PTHR45138:SF9">
    <property type="entry name" value="DIGUANYLATE CYCLASE DGCM-RELATED"/>
    <property type="match status" value="1"/>
</dbReference>
<dbReference type="Pfam" id="PF00990">
    <property type="entry name" value="GGDEF"/>
    <property type="match status" value="1"/>
</dbReference>
<keyword evidence="3" id="KW-1133">Transmembrane helix</keyword>
<evidence type="ECO:0000256" key="3">
    <source>
        <dbReference type="SAM" id="Phobius"/>
    </source>
</evidence>
<keyword evidence="3" id="KW-0812">Transmembrane</keyword>
<evidence type="ECO:0000256" key="1">
    <source>
        <dbReference type="ARBA" id="ARBA00012528"/>
    </source>
</evidence>
<dbReference type="PROSITE" id="PS50887">
    <property type="entry name" value="GGDEF"/>
    <property type="match status" value="1"/>
</dbReference>
<dbReference type="CDD" id="cd01949">
    <property type="entry name" value="GGDEF"/>
    <property type="match status" value="1"/>
</dbReference>
<evidence type="ECO:0000313" key="5">
    <source>
        <dbReference type="EMBL" id="WEX90594.1"/>
    </source>
</evidence>
<feature type="domain" description="GGDEF" evidence="4">
    <location>
        <begin position="244"/>
        <end position="377"/>
    </location>
</feature>
<comment type="catalytic activity">
    <reaction evidence="2">
        <text>2 GTP = 3',3'-c-di-GMP + 2 diphosphate</text>
        <dbReference type="Rhea" id="RHEA:24898"/>
        <dbReference type="ChEBI" id="CHEBI:33019"/>
        <dbReference type="ChEBI" id="CHEBI:37565"/>
        <dbReference type="ChEBI" id="CHEBI:58805"/>
        <dbReference type="EC" id="2.7.7.65"/>
    </reaction>
</comment>
<proteinExistence type="predicted"/>
<feature type="transmembrane region" description="Helical" evidence="3">
    <location>
        <begin position="6"/>
        <end position="26"/>
    </location>
</feature>
<dbReference type="InterPro" id="IPR029787">
    <property type="entry name" value="Nucleotide_cyclase"/>
</dbReference>
<name>A0ABY8DI73_9HYPH</name>
<feature type="transmembrane region" description="Helical" evidence="3">
    <location>
        <begin position="60"/>
        <end position="80"/>
    </location>
</feature>
<dbReference type="InterPro" id="IPR000160">
    <property type="entry name" value="GGDEF_dom"/>
</dbReference>
<sequence length="399" mass="43439">MGTSNIIVYVPPALFSIVALAFFLLWHLKITTSWHWSAGFAQTAAGFVLSTFSIEPSFDAFASGLVFIGAAYCYGSGILAHFGAPTIRVERTLFAVAYTLALAYLVFVKESLVWQLFLTDAGFAFLFSMALCVVVRKASRPVDKALVFTSAIVVLDTLARTIFFTFFTTASDDFADFADSAYNLAVHVTTITVCMLFPFIALGAIASAAVERHRDASERDPLTGLFNRRGFEQAIERGLKSTIPWGAVVVCDIDYFKRINDNYGHAIGDKVIVALARDLRHIVGADGYVARVGGEEFVAFLPAAAPQDLYSIAQRLRHSFAERDWRGEGISDRITVSCGVSAVQSEERALDKAISRADRALYAAKAAGRNQVVVDGAYHAPIPSGETRSDHLFPSSVRA</sequence>
<accession>A0ABY8DI73</accession>
<dbReference type="InterPro" id="IPR050469">
    <property type="entry name" value="Diguanylate_Cyclase"/>
</dbReference>
<evidence type="ECO:0000259" key="4">
    <source>
        <dbReference type="PROSITE" id="PS50887"/>
    </source>
</evidence>
<keyword evidence="3" id="KW-0472">Membrane</keyword>
<dbReference type="EMBL" id="CP120374">
    <property type="protein sequence ID" value="WEX90594.1"/>
    <property type="molecule type" value="Genomic_DNA"/>
</dbReference>